<dbReference type="SUPFAM" id="SSF48295">
    <property type="entry name" value="TrpR-like"/>
    <property type="match status" value="1"/>
</dbReference>
<dbReference type="KEGG" id="pseb:EOK75_14790"/>
<dbReference type="PANTHER" id="PTHR46889:SF4">
    <property type="entry name" value="TRANSPOSASE INSO FOR INSERTION SEQUENCE ELEMENT IS911B-RELATED"/>
    <property type="match status" value="1"/>
</dbReference>
<protein>
    <submittedName>
        <fullName evidence="2">IS3 family transposase</fullName>
    </submittedName>
</protein>
<dbReference type="InterPro" id="IPR010921">
    <property type="entry name" value="Trp_repressor/repl_initiator"/>
</dbReference>
<evidence type="ECO:0000313" key="3">
    <source>
        <dbReference type="EMBL" id="QCO55353.1"/>
    </source>
</evidence>
<dbReference type="GO" id="GO:0015074">
    <property type="term" value="P:DNA integration"/>
    <property type="evidence" value="ECO:0007669"/>
    <property type="project" value="InterPro"/>
</dbReference>
<dbReference type="PROSITE" id="PS50994">
    <property type="entry name" value="INTEGRASE"/>
    <property type="match status" value="1"/>
</dbReference>
<sequence length="376" mass="43154">MTTRRSFSDKFKATVALEALRGDKTAQEIAAKHKIHPTQVTTWKRQAIDGLTGVFSDKAKKVEDNEAQVKELHAKIGKLAVENDFLFTRAEAMSPSERKAMINADRTDLSLTKQCKLLKISRSSLYYAPVGVNAETLKLMNEIDRVFMKYPFFGSRQIAAYLPRNGFHAGRHRVRRLMGVMGLQAIYKGPNTSKKHPQHPIYPYLLRKLPITRPNQVWCSDITYIPVRRGFLYLVAIMDWATRKVLAWRLSNTLDASFCVEALKEAIAEYGKPEIMNTDQGSQFTGTAWITTLTDAKIKISMDGRGRYLDNIFIERLWRSLKQEAVYLHELQDGFQAKRVIDEWLEFYNAERPHTALDKRTPDDAYFDPIQMNQAA</sequence>
<dbReference type="InterPro" id="IPR036397">
    <property type="entry name" value="RNaseH_sf"/>
</dbReference>
<dbReference type="NCBIfam" id="NF033516">
    <property type="entry name" value="transpos_IS3"/>
    <property type="match status" value="1"/>
</dbReference>
<name>A0A4P8EDW8_9RHOB</name>
<dbReference type="OrthoDB" id="9814072at2"/>
<dbReference type="AlphaFoldDB" id="A0A4P8EDW8"/>
<dbReference type="InterPro" id="IPR025948">
    <property type="entry name" value="HTH-like_dom"/>
</dbReference>
<dbReference type="EMBL" id="CP039964">
    <property type="protein sequence ID" value="QCO55036.1"/>
    <property type="molecule type" value="Genomic_DNA"/>
</dbReference>
<geneLocation type="plasmid" evidence="4 5">
    <name>unnamed1</name>
</geneLocation>
<feature type="domain" description="Integrase catalytic" evidence="1">
    <location>
        <begin position="210"/>
        <end position="370"/>
    </location>
</feature>
<organism evidence="2 5">
    <name type="scientific">Pseudorhodobacter turbinis</name>
    <dbReference type="NCBI Taxonomy" id="2500533"/>
    <lineage>
        <taxon>Bacteria</taxon>
        <taxon>Pseudomonadati</taxon>
        <taxon>Pseudomonadota</taxon>
        <taxon>Alphaproteobacteria</taxon>
        <taxon>Rhodobacterales</taxon>
        <taxon>Paracoccaceae</taxon>
        <taxon>Pseudorhodobacter</taxon>
    </lineage>
</organism>
<dbReference type="SUPFAM" id="SSF53098">
    <property type="entry name" value="Ribonuclease H-like"/>
    <property type="match status" value="1"/>
</dbReference>
<gene>
    <name evidence="2" type="ORF">EOK75_04095</name>
    <name evidence="3" type="ORF">EOK75_05935</name>
    <name evidence="4" type="ORF">EOK75_14790</name>
</gene>
<dbReference type="EMBL" id="CP039965">
    <property type="protein sequence ID" value="QCO57054.1"/>
    <property type="molecule type" value="Genomic_DNA"/>
</dbReference>
<evidence type="ECO:0000259" key="1">
    <source>
        <dbReference type="PROSITE" id="PS50994"/>
    </source>
</evidence>
<proteinExistence type="predicted"/>
<evidence type="ECO:0000313" key="5">
    <source>
        <dbReference type="Proteomes" id="UP000298631"/>
    </source>
</evidence>
<dbReference type="Proteomes" id="UP000298631">
    <property type="component" value="Chromosome"/>
</dbReference>
<dbReference type="Proteomes" id="UP000298631">
    <property type="component" value="Plasmid unnamed1"/>
</dbReference>
<accession>A0A4P8EDW8</accession>
<dbReference type="GO" id="GO:0006313">
    <property type="term" value="P:DNA transposition"/>
    <property type="evidence" value="ECO:0007669"/>
    <property type="project" value="InterPro"/>
</dbReference>
<dbReference type="InterPro" id="IPR001584">
    <property type="entry name" value="Integrase_cat-core"/>
</dbReference>
<dbReference type="GO" id="GO:0004803">
    <property type="term" value="F:transposase activity"/>
    <property type="evidence" value="ECO:0007669"/>
    <property type="project" value="InterPro"/>
</dbReference>
<dbReference type="KEGG" id="pseb:EOK75_05935"/>
<dbReference type="InterPro" id="IPR002514">
    <property type="entry name" value="Transposase_8"/>
</dbReference>
<evidence type="ECO:0000313" key="2">
    <source>
        <dbReference type="EMBL" id="QCO55036.1"/>
    </source>
</evidence>
<dbReference type="InterPro" id="IPR012337">
    <property type="entry name" value="RNaseH-like_sf"/>
</dbReference>
<dbReference type="Pfam" id="PF01527">
    <property type="entry name" value="HTH_Tnp_1"/>
    <property type="match status" value="1"/>
</dbReference>
<keyword evidence="4" id="KW-0614">Plasmid</keyword>
<reference evidence="2 5" key="1">
    <citation type="submission" date="2019-05" db="EMBL/GenBank/DDBJ databases">
        <title>Pseudorhodobacter turbinis sp. nov., isolated from the gut of the Korean turban shell.</title>
        <authorList>
            <person name="Jeong Y.-S."/>
            <person name="Kang W.-R."/>
            <person name="Bae J.-W."/>
        </authorList>
    </citation>
    <scope>NUCLEOTIDE SEQUENCE [LARGE SCALE GENOMIC DNA]</scope>
    <source>
        <strain evidence="2 5">S12M18</strain>
        <plasmid evidence="4 5">unnamed1</plasmid>
    </source>
</reference>
<dbReference type="Pfam" id="PF00665">
    <property type="entry name" value="rve"/>
    <property type="match status" value="1"/>
</dbReference>
<keyword evidence="5" id="KW-1185">Reference proteome</keyword>
<dbReference type="PANTHER" id="PTHR46889">
    <property type="entry name" value="TRANSPOSASE INSF FOR INSERTION SEQUENCE IS3B-RELATED"/>
    <property type="match status" value="1"/>
</dbReference>
<dbReference type="Gene3D" id="3.30.420.10">
    <property type="entry name" value="Ribonuclease H-like superfamily/Ribonuclease H"/>
    <property type="match status" value="1"/>
</dbReference>
<dbReference type="GO" id="GO:0043565">
    <property type="term" value="F:sequence-specific DNA binding"/>
    <property type="evidence" value="ECO:0007669"/>
    <property type="project" value="InterPro"/>
</dbReference>
<evidence type="ECO:0000313" key="4">
    <source>
        <dbReference type="EMBL" id="QCO57054.1"/>
    </source>
</evidence>
<dbReference type="KEGG" id="pseb:EOK75_04095"/>
<dbReference type="InterPro" id="IPR050900">
    <property type="entry name" value="Transposase_IS3/IS150/IS904"/>
</dbReference>
<dbReference type="Pfam" id="PF13276">
    <property type="entry name" value="HTH_21"/>
    <property type="match status" value="1"/>
</dbReference>
<dbReference type="InterPro" id="IPR048020">
    <property type="entry name" value="Transpos_IS3"/>
</dbReference>
<dbReference type="EMBL" id="CP039964">
    <property type="protein sequence ID" value="QCO55353.1"/>
    <property type="molecule type" value="Genomic_DNA"/>
</dbReference>